<evidence type="ECO:0000313" key="3">
    <source>
        <dbReference type="Proteomes" id="UP000801492"/>
    </source>
</evidence>
<organism evidence="2 3">
    <name type="scientific">Ignelater luminosus</name>
    <name type="common">Cucubano</name>
    <name type="synonym">Pyrophorus luminosus</name>
    <dbReference type="NCBI Taxonomy" id="2038154"/>
    <lineage>
        <taxon>Eukaryota</taxon>
        <taxon>Metazoa</taxon>
        <taxon>Ecdysozoa</taxon>
        <taxon>Arthropoda</taxon>
        <taxon>Hexapoda</taxon>
        <taxon>Insecta</taxon>
        <taxon>Pterygota</taxon>
        <taxon>Neoptera</taxon>
        <taxon>Endopterygota</taxon>
        <taxon>Coleoptera</taxon>
        <taxon>Polyphaga</taxon>
        <taxon>Elateriformia</taxon>
        <taxon>Elateroidea</taxon>
        <taxon>Elateridae</taxon>
        <taxon>Agrypninae</taxon>
        <taxon>Pyrophorini</taxon>
        <taxon>Ignelater</taxon>
    </lineage>
</organism>
<evidence type="ECO:0000256" key="1">
    <source>
        <dbReference type="SAM" id="MobiDB-lite"/>
    </source>
</evidence>
<dbReference type="AlphaFoldDB" id="A0A8K0GFJ2"/>
<dbReference type="Proteomes" id="UP000801492">
    <property type="component" value="Unassembled WGS sequence"/>
</dbReference>
<accession>A0A8K0GFJ2</accession>
<evidence type="ECO:0000313" key="2">
    <source>
        <dbReference type="EMBL" id="KAF2902790.1"/>
    </source>
</evidence>
<reference evidence="2" key="1">
    <citation type="submission" date="2019-08" db="EMBL/GenBank/DDBJ databases">
        <title>The genome of the North American firefly Photinus pyralis.</title>
        <authorList>
            <consortium name="Photinus pyralis genome working group"/>
            <person name="Fallon T.R."/>
            <person name="Sander Lower S.E."/>
            <person name="Weng J.-K."/>
        </authorList>
    </citation>
    <scope>NUCLEOTIDE SEQUENCE</scope>
    <source>
        <strain evidence="2">TRF0915ILg1</strain>
        <tissue evidence="2">Whole body</tissue>
    </source>
</reference>
<comment type="caution">
    <text evidence="2">The sequence shown here is derived from an EMBL/GenBank/DDBJ whole genome shotgun (WGS) entry which is preliminary data.</text>
</comment>
<sequence length="271" mass="31243">MESWGFGIPKLEALNIVAEFVKINNIKPPFKNGVSNDGGKHLADEEHAFEGTAYFAGPRSWMETDIFFNGVHETLIPTLEAARPVLPTSHGYSSHINVKLIELVRKGGIYSFNARVAQKDMYHPERLKRFQEKQKEGTQERQQELDFDSQPEHFTTKRLGNTLIYGVVQKDMYHPERLKRFQQKQKEGTQKRLEELDVDSQPEHVTTVLDHRLLLPDLEFTKDTEKCANGRRKKGKSSDNDLICIDLDKDCNPEMYEEDNEDQQQEVAPAK</sequence>
<gene>
    <name evidence="2" type="ORF">ILUMI_03398</name>
</gene>
<feature type="region of interest" description="Disordered" evidence="1">
    <location>
        <begin position="132"/>
        <end position="151"/>
    </location>
</feature>
<proteinExistence type="predicted"/>
<dbReference type="EMBL" id="VTPC01001188">
    <property type="protein sequence ID" value="KAF2902790.1"/>
    <property type="molecule type" value="Genomic_DNA"/>
</dbReference>
<protein>
    <submittedName>
        <fullName evidence="2">Uncharacterized protein</fullName>
    </submittedName>
</protein>
<keyword evidence="3" id="KW-1185">Reference proteome</keyword>
<name>A0A8K0GFJ2_IGNLU</name>
<dbReference type="OrthoDB" id="2917041at2759"/>